<dbReference type="AlphaFoldDB" id="A0A371E8T8"/>
<accession>A0A371E8T8</accession>
<sequence>MRVSLPGFELVQIYILRQMGPIHFLVTDRIWSVLEKESRICLLGIMCFPCWPGNVVSAHCKSKESNMCDLP</sequence>
<dbReference type="EMBL" id="QJKJ01015484">
    <property type="protein sequence ID" value="RDX62456.1"/>
    <property type="molecule type" value="Genomic_DNA"/>
</dbReference>
<name>A0A371E8T8_MUCPR</name>
<dbReference type="Proteomes" id="UP000257109">
    <property type="component" value="Unassembled WGS sequence"/>
</dbReference>
<reference evidence="1" key="1">
    <citation type="submission" date="2018-05" db="EMBL/GenBank/DDBJ databases">
        <title>Draft genome of Mucuna pruriens seed.</title>
        <authorList>
            <person name="Nnadi N.E."/>
            <person name="Vos R."/>
            <person name="Hasami M.H."/>
            <person name="Devisetty U.K."/>
            <person name="Aguiy J.C."/>
        </authorList>
    </citation>
    <scope>NUCLEOTIDE SEQUENCE [LARGE SCALE GENOMIC DNA]</scope>
    <source>
        <strain evidence="1">JCA_2017</strain>
    </source>
</reference>
<gene>
    <name evidence="1" type="ORF">CR513_59215</name>
</gene>
<proteinExistence type="predicted"/>
<organism evidence="1 2">
    <name type="scientific">Mucuna pruriens</name>
    <name type="common">Velvet bean</name>
    <name type="synonym">Dolichos pruriens</name>
    <dbReference type="NCBI Taxonomy" id="157652"/>
    <lineage>
        <taxon>Eukaryota</taxon>
        <taxon>Viridiplantae</taxon>
        <taxon>Streptophyta</taxon>
        <taxon>Embryophyta</taxon>
        <taxon>Tracheophyta</taxon>
        <taxon>Spermatophyta</taxon>
        <taxon>Magnoliopsida</taxon>
        <taxon>eudicotyledons</taxon>
        <taxon>Gunneridae</taxon>
        <taxon>Pentapetalae</taxon>
        <taxon>rosids</taxon>
        <taxon>fabids</taxon>
        <taxon>Fabales</taxon>
        <taxon>Fabaceae</taxon>
        <taxon>Papilionoideae</taxon>
        <taxon>50 kb inversion clade</taxon>
        <taxon>NPAAA clade</taxon>
        <taxon>indigoferoid/millettioid clade</taxon>
        <taxon>Phaseoleae</taxon>
        <taxon>Mucuna</taxon>
    </lineage>
</organism>
<feature type="non-terminal residue" evidence="1">
    <location>
        <position position="1"/>
    </location>
</feature>
<protein>
    <submittedName>
        <fullName evidence="1">Uncharacterized protein</fullName>
    </submittedName>
</protein>
<comment type="caution">
    <text evidence="1">The sequence shown here is derived from an EMBL/GenBank/DDBJ whole genome shotgun (WGS) entry which is preliminary data.</text>
</comment>
<evidence type="ECO:0000313" key="2">
    <source>
        <dbReference type="Proteomes" id="UP000257109"/>
    </source>
</evidence>
<keyword evidence="2" id="KW-1185">Reference proteome</keyword>
<evidence type="ECO:0000313" key="1">
    <source>
        <dbReference type="EMBL" id="RDX62456.1"/>
    </source>
</evidence>